<keyword evidence="1 5" id="KW-0963">Cytoplasm</keyword>
<dbReference type="InterPro" id="IPR003749">
    <property type="entry name" value="ThiS/MoaD-like"/>
</dbReference>
<reference evidence="6 7" key="1">
    <citation type="submission" date="2018-07" db="EMBL/GenBank/DDBJ databases">
        <title>The genomes of Aspergillus section Nigri reveals drivers in fungal speciation.</title>
        <authorList>
            <consortium name="DOE Joint Genome Institute"/>
            <person name="Vesth T.C."/>
            <person name="Nybo J."/>
            <person name="Theobald S."/>
            <person name="Brandl J."/>
            <person name="Frisvad J.C."/>
            <person name="Nielsen K.F."/>
            <person name="Lyhne E.K."/>
            <person name="Kogle M.E."/>
            <person name="Kuo A."/>
            <person name="Riley R."/>
            <person name="Clum A."/>
            <person name="Nolan M."/>
            <person name="Lipzen A."/>
            <person name="Salamov A."/>
            <person name="Henrissat B."/>
            <person name="Wiebenga A."/>
            <person name="De vries R.P."/>
            <person name="Grigoriev I.V."/>
            <person name="Mortensen U.H."/>
            <person name="Andersen M.R."/>
            <person name="Baker S.E."/>
        </authorList>
    </citation>
    <scope>NUCLEOTIDE SEQUENCE [LARGE SCALE GENOMIC DNA]</scope>
    <source>
        <strain evidence="6 7">CBS 139.54b</strain>
    </source>
</reference>
<comment type="PTM">
    <text evidence="5">C-terminal thiocarboxylation occurs in 2 steps, it is first acyl-adenylated (-COAMP) via the hesA/moeB/thiF part of UBA4, then thiocarboxylated (-COSH) via the rhodanese domain of UBA4.</text>
</comment>
<keyword evidence="2 5" id="KW-0597">Phosphoprotein</keyword>
<proteinExistence type="inferred from homology"/>
<dbReference type="InterPro" id="IPR028887">
    <property type="entry name" value="MOCS2A_euk"/>
</dbReference>
<dbReference type="GO" id="GO:0000166">
    <property type="term" value="F:nucleotide binding"/>
    <property type="evidence" value="ECO:0007669"/>
    <property type="project" value="UniProtKB-KW"/>
</dbReference>
<dbReference type="GO" id="GO:1990140">
    <property type="term" value="C:molybdopterin synthase complex"/>
    <property type="evidence" value="ECO:0007669"/>
    <property type="project" value="UniProtKB-UniRule"/>
</dbReference>
<dbReference type="UniPathway" id="UPA00344"/>
<dbReference type="InterPro" id="IPR044672">
    <property type="entry name" value="MOCS2A"/>
</dbReference>
<dbReference type="PANTHER" id="PTHR33359:SF1">
    <property type="entry name" value="MOLYBDOPTERIN SYNTHASE SULFUR CARRIER SUBUNIT"/>
    <property type="match status" value="1"/>
</dbReference>
<dbReference type="GO" id="GO:0030366">
    <property type="term" value="F:molybdopterin synthase activity"/>
    <property type="evidence" value="ECO:0007669"/>
    <property type="project" value="UniProtKB-UniRule"/>
</dbReference>
<dbReference type="PANTHER" id="PTHR33359">
    <property type="entry name" value="MOLYBDOPTERIN SYNTHASE SULFUR CARRIER SUBUNIT"/>
    <property type="match status" value="1"/>
</dbReference>
<evidence type="ECO:0000313" key="6">
    <source>
        <dbReference type="EMBL" id="RDH35789.1"/>
    </source>
</evidence>
<organism evidence="6 7">
    <name type="scientific">Aspergillus welwitschiae</name>
    <dbReference type="NCBI Taxonomy" id="1341132"/>
    <lineage>
        <taxon>Eukaryota</taxon>
        <taxon>Fungi</taxon>
        <taxon>Dikarya</taxon>
        <taxon>Ascomycota</taxon>
        <taxon>Pezizomycotina</taxon>
        <taxon>Eurotiomycetes</taxon>
        <taxon>Eurotiomycetidae</taxon>
        <taxon>Eurotiales</taxon>
        <taxon>Aspergillaceae</taxon>
        <taxon>Aspergillus</taxon>
        <taxon>Aspergillus subgen. Circumdati</taxon>
    </lineage>
</organism>
<gene>
    <name evidence="5" type="primary">cnxG</name>
    <name evidence="6" type="ORF">BDQ94DRAFT_139259</name>
</gene>
<evidence type="ECO:0000256" key="4">
    <source>
        <dbReference type="ARBA" id="ARBA00023150"/>
    </source>
</evidence>
<comment type="subcellular location">
    <subcellularLocation>
        <location evidence="5">Cytoplasm</location>
    </subcellularLocation>
</comment>
<dbReference type="AlphaFoldDB" id="A0A3F3Q9F1"/>
<dbReference type="InterPro" id="IPR016155">
    <property type="entry name" value="Mopterin_synth/thiamin_S_b"/>
</dbReference>
<keyword evidence="3 5" id="KW-0547">Nucleotide-binding</keyword>
<protein>
    <recommendedName>
        <fullName evidence="5">Molybdopterin synthase sulfur carrier subunit</fullName>
    </recommendedName>
    <alternativeName>
        <fullName evidence="5">Common component for nitrate reductase and xanthine dehydrogenase protein G</fullName>
    </alternativeName>
    <alternativeName>
        <fullName evidence="5">Molybdenum cofactor synthesis protein 2 small subunit</fullName>
    </alternativeName>
    <alternativeName>
        <fullName evidence="5">Molybdenum cofactor synthesis protein 2A</fullName>
    </alternativeName>
    <alternativeName>
        <fullName evidence="5">Sulfur carrier protein MOCS2A</fullName>
        <shortName evidence="5">MOCS2A</shortName>
    </alternativeName>
</protein>
<evidence type="ECO:0000256" key="5">
    <source>
        <dbReference type="HAMAP-Rule" id="MF_03051"/>
    </source>
</evidence>
<feature type="modified residue" description="1-thioglycine; alternate" evidence="5">
    <location>
        <position position="88"/>
    </location>
</feature>
<sequence>MSTSTTFQIHYFASASTYTGKQTERLPAPLPLPQLFDTLESMYPGIKEKVLTSCGVSLGDEYVDVEADIQVVIQPGDEVAVIPPVSSG</sequence>
<dbReference type="InterPro" id="IPR012675">
    <property type="entry name" value="Beta-grasp_dom_sf"/>
</dbReference>
<keyword evidence="7" id="KW-1185">Reference proteome</keyword>
<dbReference type="STRING" id="1341132.A0A3F3Q9F1"/>
<comment type="similarity">
    <text evidence="5">Belongs to the MoaD family. MOCS2A subfamily.</text>
</comment>
<keyword evidence="4 5" id="KW-0501">Molybdenum cofactor biosynthesis</keyword>
<feature type="modified residue" description="Glycyl adenylate; alternate" evidence="5">
    <location>
        <position position="88"/>
    </location>
</feature>
<dbReference type="Proteomes" id="UP000253729">
    <property type="component" value="Unassembled WGS sequence"/>
</dbReference>
<dbReference type="CDD" id="cd00754">
    <property type="entry name" value="Ubl_MoaD"/>
    <property type="match status" value="1"/>
</dbReference>
<dbReference type="SUPFAM" id="SSF54285">
    <property type="entry name" value="MoaD/ThiS"/>
    <property type="match status" value="1"/>
</dbReference>
<dbReference type="GO" id="GO:0006777">
    <property type="term" value="P:Mo-molybdopterin cofactor biosynthetic process"/>
    <property type="evidence" value="ECO:0007669"/>
    <property type="project" value="UniProtKB-UniRule"/>
</dbReference>
<dbReference type="EMBL" id="KZ852039">
    <property type="protein sequence ID" value="RDH35789.1"/>
    <property type="molecule type" value="Genomic_DNA"/>
</dbReference>
<comment type="pathway">
    <text evidence="5">Cofactor biosynthesis; molybdopterin biosynthesis.</text>
</comment>
<comment type="subunit">
    <text evidence="5">Heterotetramer; composed of 2 small (MOCS2A) and 2 large (MOCS2B) subunits.</text>
</comment>
<evidence type="ECO:0000313" key="7">
    <source>
        <dbReference type="Proteomes" id="UP000253729"/>
    </source>
</evidence>
<evidence type="ECO:0000256" key="3">
    <source>
        <dbReference type="ARBA" id="ARBA00022741"/>
    </source>
</evidence>
<evidence type="ECO:0000256" key="1">
    <source>
        <dbReference type="ARBA" id="ARBA00022490"/>
    </source>
</evidence>
<comment type="function">
    <text evidence="5">Acts as a sulfur carrier required for molybdopterin biosynthesis. Component of the molybdopterin synthase complex that catalyzes the conversion of precursor Z into molybdopterin by mediating the incorporation of 2 sulfur atoms into precursor Z to generate a dithiolene group. In the complex, serves as sulfur donor by being thiocarboxylated (-COSH) at its C-terminus by UBA4. After interaction with MOCS2B, the sulfur is then transferred to precursor Z to form molybdopterin.</text>
</comment>
<dbReference type="Gene3D" id="3.10.20.30">
    <property type="match status" value="1"/>
</dbReference>
<dbReference type="HAMAP" id="MF_03051">
    <property type="entry name" value="MOCS2A"/>
    <property type="match status" value="1"/>
</dbReference>
<name>A0A3F3Q9F1_9EURO</name>
<dbReference type="Pfam" id="PF02597">
    <property type="entry name" value="ThiS"/>
    <property type="match status" value="1"/>
</dbReference>
<evidence type="ECO:0000256" key="2">
    <source>
        <dbReference type="ARBA" id="ARBA00022553"/>
    </source>
</evidence>
<accession>A0A3F3Q9F1</accession>
<dbReference type="GO" id="GO:1990133">
    <property type="term" value="C:molybdopterin adenylyltransferase complex"/>
    <property type="evidence" value="ECO:0007669"/>
    <property type="project" value="TreeGrafter"/>
</dbReference>